<dbReference type="Gene3D" id="3.90.1170.20">
    <property type="entry name" value="Quinolinate phosphoribosyl transferase, N-terminal domain"/>
    <property type="match status" value="1"/>
</dbReference>
<evidence type="ECO:0000256" key="7">
    <source>
        <dbReference type="ARBA" id="ARBA00022676"/>
    </source>
</evidence>
<dbReference type="InterPro" id="IPR013785">
    <property type="entry name" value="Aldolase_TIM"/>
</dbReference>
<evidence type="ECO:0000256" key="5">
    <source>
        <dbReference type="ARBA" id="ARBA00011944"/>
    </source>
</evidence>
<evidence type="ECO:0000259" key="15">
    <source>
        <dbReference type="Pfam" id="PF02749"/>
    </source>
</evidence>
<feature type="binding site" evidence="13">
    <location>
        <begin position="125"/>
        <end position="127"/>
    </location>
    <ligand>
        <name>substrate</name>
    </ligand>
</feature>
<evidence type="ECO:0000313" key="16">
    <source>
        <dbReference type="EMBL" id="SMC63076.1"/>
    </source>
</evidence>
<organism evidence="16 17">
    <name type="scientific">Desulfocicer vacuolatum DSM 3385</name>
    <dbReference type="NCBI Taxonomy" id="1121400"/>
    <lineage>
        <taxon>Bacteria</taxon>
        <taxon>Pseudomonadati</taxon>
        <taxon>Thermodesulfobacteriota</taxon>
        <taxon>Desulfobacteria</taxon>
        <taxon>Desulfobacterales</taxon>
        <taxon>Desulfobacteraceae</taxon>
        <taxon>Desulfocicer</taxon>
    </lineage>
</organism>
<evidence type="ECO:0000256" key="10">
    <source>
        <dbReference type="ARBA" id="ARBA00047445"/>
    </source>
</evidence>
<feature type="domain" description="Quinolinate phosphoribosyl transferase N-terminal" evidence="15">
    <location>
        <begin position="19"/>
        <end position="103"/>
    </location>
</feature>
<evidence type="ECO:0000256" key="8">
    <source>
        <dbReference type="ARBA" id="ARBA00022679"/>
    </source>
</evidence>
<keyword evidence="6" id="KW-0662">Pyridine nucleotide biosynthesis</keyword>
<keyword evidence="7 12" id="KW-0328">Glycosyltransferase</keyword>
<dbReference type="Proteomes" id="UP000192418">
    <property type="component" value="Unassembled WGS sequence"/>
</dbReference>
<dbReference type="InterPro" id="IPR037128">
    <property type="entry name" value="Quinolinate_PRibosylTase_N_sf"/>
</dbReference>
<comment type="subunit">
    <text evidence="4">Hexamer formed by 3 homodimers.</text>
</comment>
<dbReference type="Gene3D" id="3.20.20.70">
    <property type="entry name" value="Aldolase class I"/>
    <property type="match status" value="1"/>
</dbReference>
<dbReference type="InterPro" id="IPR022412">
    <property type="entry name" value="Quinolinate_PRibosylTrfase_N"/>
</dbReference>
<name>A0A1W2AQT6_9BACT</name>
<comment type="pathway">
    <text evidence="2">Cofactor biosynthesis; NAD(+) biosynthesis; nicotinate D-ribonucleotide from quinolinate: step 1/1.</text>
</comment>
<dbReference type="NCBIfam" id="TIGR00078">
    <property type="entry name" value="nadC"/>
    <property type="match status" value="1"/>
</dbReference>
<dbReference type="Pfam" id="PF01729">
    <property type="entry name" value="QRPTase_C"/>
    <property type="match status" value="1"/>
</dbReference>
<sequence>MFDNLLKMAFEEDLGTRGDVTSDAVFDDHTDVYWLVAKQAGILCGVDCFTKAFAHVDETCKIEWFFFDGDALTSGDKVARISGSIQSILRAERVALNFLSHLSGIATRTREYVNALSGKTRLLDTRKTLPGWRSLQKYAVTCGGGTNHRMGLHDMVMIKDNHVDGAGGIEAAVKKVRAKWGDQFRVEVETRTLDEVSQAISAGVDVIMLDNMDIPTMTRAVALINGRAETEASGNMDLSRMGPVSCTGVDYISVGALTHSVTVFDFSIKQL</sequence>
<evidence type="ECO:0000256" key="4">
    <source>
        <dbReference type="ARBA" id="ARBA00011218"/>
    </source>
</evidence>
<dbReference type="GO" id="GO:0009435">
    <property type="term" value="P:NAD+ biosynthetic process"/>
    <property type="evidence" value="ECO:0007669"/>
    <property type="project" value="UniProtKB-UniPathway"/>
</dbReference>
<dbReference type="STRING" id="1121400.SAMN02746065_10632"/>
<comment type="catalytic activity">
    <reaction evidence="10">
        <text>nicotinate beta-D-ribonucleotide + CO2 + diphosphate = quinolinate + 5-phospho-alpha-D-ribose 1-diphosphate + 2 H(+)</text>
        <dbReference type="Rhea" id="RHEA:12733"/>
        <dbReference type="ChEBI" id="CHEBI:15378"/>
        <dbReference type="ChEBI" id="CHEBI:16526"/>
        <dbReference type="ChEBI" id="CHEBI:29959"/>
        <dbReference type="ChEBI" id="CHEBI:33019"/>
        <dbReference type="ChEBI" id="CHEBI:57502"/>
        <dbReference type="ChEBI" id="CHEBI:58017"/>
        <dbReference type="EC" id="2.4.2.19"/>
    </reaction>
</comment>
<evidence type="ECO:0000256" key="1">
    <source>
        <dbReference type="ARBA" id="ARBA00003237"/>
    </source>
</evidence>
<dbReference type="CDD" id="cd01572">
    <property type="entry name" value="QPRTase"/>
    <property type="match status" value="1"/>
</dbReference>
<dbReference type="PANTHER" id="PTHR32179:SF3">
    <property type="entry name" value="NICOTINATE-NUCLEOTIDE PYROPHOSPHORYLASE [CARBOXYLATING]"/>
    <property type="match status" value="1"/>
</dbReference>
<dbReference type="Pfam" id="PF02749">
    <property type="entry name" value="QRPTase_N"/>
    <property type="match status" value="1"/>
</dbReference>
<dbReference type="GO" id="GO:0034213">
    <property type="term" value="P:quinolinate catabolic process"/>
    <property type="evidence" value="ECO:0007669"/>
    <property type="project" value="TreeGrafter"/>
</dbReference>
<feature type="binding site" evidence="13">
    <location>
        <begin position="233"/>
        <end position="235"/>
    </location>
    <ligand>
        <name>substrate</name>
    </ligand>
</feature>
<dbReference type="AlphaFoldDB" id="A0A1W2AQT6"/>
<dbReference type="EC" id="2.4.2.19" evidence="5"/>
<evidence type="ECO:0000256" key="6">
    <source>
        <dbReference type="ARBA" id="ARBA00022642"/>
    </source>
</evidence>
<dbReference type="FunFam" id="3.20.20.70:FF:000030">
    <property type="entry name" value="Nicotinate-nucleotide pyrophosphorylase, carboxylating"/>
    <property type="match status" value="1"/>
</dbReference>
<dbReference type="SUPFAM" id="SSF54675">
    <property type="entry name" value="Nicotinate/Quinolinate PRTase N-terminal domain-like"/>
    <property type="match status" value="1"/>
</dbReference>
<feature type="binding site" evidence="13">
    <location>
        <position position="210"/>
    </location>
    <ligand>
        <name>substrate</name>
    </ligand>
</feature>
<evidence type="ECO:0000313" key="17">
    <source>
        <dbReference type="Proteomes" id="UP000192418"/>
    </source>
</evidence>
<dbReference type="FunFam" id="3.90.1170.20:FF:000001">
    <property type="entry name" value="Nicotinate-nucleotide diphosphorylase (Carboxylating)"/>
    <property type="match status" value="1"/>
</dbReference>
<feature type="binding site" evidence="13">
    <location>
        <position position="93"/>
    </location>
    <ligand>
        <name>substrate</name>
    </ligand>
</feature>
<reference evidence="16 17" key="1">
    <citation type="submission" date="2017-04" db="EMBL/GenBank/DDBJ databases">
        <authorList>
            <person name="Afonso C.L."/>
            <person name="Miller P.J."/>
            <person name="Scott M.A."/>
            <person name="Spackman E."/>
            <person name="Goraichik I."/>
            <person name="Dimitrov K.M."/>
            <person name="Suarez D.L."/>
            <person name="Swayne D.E."/>
        </authorList>
    </citation>
    <scope>NUCLEOTIDE SEQUENCE [LARGE SCALE GENOMIC DNA]</scope>
    <source>
        <strain evidence="16 17">DSM 3385</strain>
    </source>
</reference>
<dbReference type="RefSeq" id="WP_232367075.1">
    <property type="nucleotide sequence ID" value="NZ_FWXY01000006.1"/>
</dbReference>
<dbReference type="PANTHER" id="PTHR32179">
    <property type="entry name" value="NICOTINATE-NUCLEOTIDE PYROPHOSPHORYLASE [CARBOXYLATING]"/>
    <property type="match status" value="1"/>
</dbReference>
<dbReference type="PIRSF" id="PIRSF006250">
    <property type="entry name" value="NadC_ModD"/>
    <property type="match status" value="1"/>
</dbReference>
<feature type="domain" description="Quinolinate phosphoribosyl transferase C-terminal" evidence="14">
    <location>
        <begin position="105"/>
        <end position="269"/>
    </location>
</feature>
<feature type="binding site" evidence="13">
    <location>
        <position position="189"/>
    </location>
    <ligand>
        <name>substrate</name>
    </ligand>
</feature>
<accession>A0A1W2AQT6</accession>
<feature type="binding site" evidence="13">
    <location>
        <begin position="254"/>
        <end position="256"/>
    </location>
    <ligand>
        <name>substrate</name>
    </ligand>
</feature>
<evidence type="ECO:0000256" key="2">
    <source>
        <dbReference type="ARBA" id="ARBA00004893"/>
    </source>
</evidence>
<evidence type="ECO:0000256" key="13">
    <source>
        <dbReference type="PIRSR" id="PIRSR006250-1"/>
    </source>
</evidence>
<evidence type="ECO:0000256" key="9">
    <source>
        <dbReference type="ARBA" id="ARBA00033102"/>
    </source>
</evidence>
<dbReference type="InterPro" id="IPR002638">
    <property type="entry name" value="Quinolinate_PRibosylTrfase_C"/>
</dbReference>
<dbReference type="InterPro" id="IPR036068">
    <property type="entry name" value="Nicotinate_pribotase-like_C"/>
</dbReference>
<feature type="binding site" evidence="13">
    <location>
        <position position="149"/>
    </location>
    <ligand>
        <name>substrate</name>
    </ligand>
</feature>
<keyword evidence="8 12" id="KW-0808">Transferase</keyword>
<dbReference type="InterPro" id="IPR004393">
    <property type="entry name" value="NadC"/>
</dbReference>
<dbReference type="UniPathway" id="UPA00253">
    <property type="reaction ID" value="UER00331"/>
</dbReference>
<evidence type="ECO:0000256" key="3">
    <source>
        <dbReference type="ARBA" id="ARBA00009400"/>
    </source>
</evidence>
<comment type="function">
    <text evidence="1">Involved in the catabolism of quinolinic acid (QA).</text>
</comment>
<dbReference type="EMBL" id="FWXY01000006">
    <property type="protein sequence ID" value="SMC63076.1"/>
    <property type="molecule type" value="Genomic_DNA"/>
</dbReference>
<feature type="binding site" evidence="13">
    <location>
        <position position="159"/>
    </location>
    <ligand>
        <name>substrate</name>
    </ligand>
</feature>
<dbReference type="SUPFAM" id="SSF51690">
    <property type="entry name" value="Nicotinate/Quinolinate PRTase C-terminal domain-like"/>
    <property type="match status" value="1"/>
</dbReference>
<evidence type="ECO:0000256" key="11">
    <source>
        <dbReference type="ARBA" id="ARBA00069173"/>
    </source>
</evidence>
<evidence type="ECO:0000256" key="12">
    <source>
        <dbReference type="PIRNR" id="PIRNR006250"/>
    </source>
</evidence>
<proteinExistence type="inferred from homology"/>
<evidence type="ECO:0000259" key="14">
    <source>
        <dbReference type="Pfam" id="PF01729"/>
    </source>
</evidence>
<keyword evidence="17" id="KW-1185">Reference proteome</keyword>
<dbReference type="InterPro" id="IPR027277">
    <property type="entry name" value="NadC/ModD"/>
</dbReference>
<dbReference type="GO" id="GO:0004514">
    <property type="term" value="F:nicotinate-nucleotide diphosphorylase (carboxylating) activity"/>
    <property type="evidence" value="ECO:0007669"/>
    <property type="project" value="UniProtKB-EC"/>
</dbReference>
<protein>
    <recommendedName>
        <fullName evidence="11">Probable nicotinate-nucleotide pyrophosphorylase [carboxylating]</fullName>
        <ecNumber evidence="5">2.4.2.19</ecNumber>
    </recommendedName>
    <alternativeName>
        <fullName evidence="9">Quinolinate phosphoribosyltransferase [decarboxylating]</fullName>
    </alternativeName>
</protein>
<dbReference type="GO" id="GO:0005737">
    <property type="term" value="C:cytoplasm"/>
    <property type="evidence" value="ECO:0007669"/>
    <property type="project" value="TreeGrafter"/>
</dbReference>
<comment type="similarity">
    <text evidence="3 12">Belongs to the NadC/ModD family.</text>
</comment>
<gene>
    <name evidence="16" type="ORF">SAMN02746065_10632</name>
</gene>